<accession>A0ABP9VXW4</accession>
<evidence type="ECO:0000256" key="1">
    <source>
        <dbReference type="ARBA" id="ARBA00023015"/>
    </source>
</evidence>
<sequence length="247" mass="28772">MRESTTPDPDPFATTQWTIVLNAADSSESVRQAALEDLCQRYWMPLYVYLRRRGHQEHAAQDLVQGFFAQLLEKNFLNSIDATKGKFRAFMLVAIRNFAANEHAKANAVKRGGHLDTLRIDYNSGESWYRQEPSDQLTAERLFERRWALSVMDTVMQRLRERFVEQDRVDAFEILEPHLLREQQRMPYAEAAAQLQCSVASLKSTMYRMRKWYRELLLDEISQTVDQKEVMDELGQLLAVISGEFGQ</sequence>
<protein>
    <recommendedName>
        <fullName evidence="6">RNA polymerase sigma factor</fullName>
    </recommendedName>
</protein>
<dbReference type="Gene3D" id="1.10.1740.10">
    <property type="match status" value="1"/>
</dbReference>
<dbReference type="InterPro" id="IPR039425">
    <property type="entry name" value="RNA_pol_sigma-70-like"/>
</dbReference>
<organism evidence="4 5">
    <name type="scientific">Novipirellula caenicola</name>
    <dbReference type="NCBI Taxonomy" id="1536901"/>
    <lineage>
        <taxon>Bacteria</taxon>
        <taxon>Pseudomonadati</taxon>
        <taxon>Planctomycetota</taxon>
        <taxon>Planctomycetia</taxon>
        <taxon>Pirellulales</taxon>
        <taxon>Pirellulaceae</taxon>
        <taxon>Novipirellula</taxon>
    </lineage>
</organism>
<evidence type="ECO:0008006" key="6">
    <source>
        <dbReference type="Google" id="ProtNLM"/>
    </source>
</evidence>
<evidence type="ECO:0000256" key="2">
    <source>
        <dbReference type="ARBA" id="ARBA00023082"/>
    </source>
</evidence>
<dbReference type="InterPro" id="IPR036388">
    <property type="entry name" value="WH-like_DNA-bd_sf"/>
</dbReference>
<dbReference type="Proteomes" id="UP001416858">
    <property type="component" value="Unassembled WGS sequence"/>
</dbReference>
<name>A0ABP9VXW4_9BACT</name>
<dbReference type="Gene3D" id="1.10.10.10">
    <property type="entry name" value="Winged helix-like DNA-binding domain superfamily/Winged helix DNA-binding domain"/>
    <property type="match status" value="1"/>
</dbReference>
<dbReference type="PANTHER" id="PTHR43133:SF51">
    <property type="entry name" value="RNA POLYMERASE SIGMA FACTOR"/>
    <property type="match status" value="1"/>
</dbReference>
<keyword evidence="3" id="KW-0804">Transcription</keyword>
<dbReference type="SUPFAM" id="SSF88946">
    <property type="entry name" value="Sigma2 domain of RNA polymerase sigma factors"/>
    <property type="match status" value="1"/>
</dbReference>
<gene>
    <name evidence="4" type="ORF">Rcae01_04589</name>
</gene>
<comment type="caution">
    <text evidence="4">The sequence shown here is derived from an EMBL/GenBank/DDBJ whole genome shotgun (WGS) entry which is preliminary data.</text>
</comment>
<evidence type="ECO:0000256" key="3">
    <source>
        <dbReference type="ARBA" id="ARBA00023163"/>
    </source>
</evidence>
<evidence type="ECO:0000313" key="5">
    <source>
        <dbReference type="Proteomes" id="UP001416858"/>
    </source>
</evidence>
<dbReference type="RefSeq" id="WP_345685911.1">
    <property type="nucleotide sequence ID" value="NZ_BAABRO010000012.1"/>
</dbReference>
<dbReference type="EMBL" id="BAABRO010000012">
    <property type="protein sequence ID" value="GAA5509120.1"/>
    <property type="molecule type" value="Genomic_DNA"/>
</dbReference>
<proteinExistence type="predicted"/>
<dbReference type="PANTHER" id="PTHR43133">
    <property type="entry name" value="RNA POLYMERASE ECF-TYPE SIGMA FACTO"/>
    <property type="match status" value="1"/>
</dbReference>
<dbReference type="InterPro" id="IPR013325">
    <property type="entry name" value="RNA_pol_sigma_r2"/>
</dbReference>
<keyword evidence="2" id="KW-0731">Sigma factor</keyword>
<reference evidence="4 5" key="1">
    <citation type="submission" date="2024-02" db="EMBL/GenBank/DDBJ databases">
        <title>Rhodopirellula caenicola NBRC 110016.</title>
        <authorList>
            <person name="Ichikawa N."/>
            <person name="Katano-Makiyama Y."/>
            <person name="Hidaka K."/>
        </authorList>
    </citation>
    <scope>NUCLEOTIDE SEQUENCE [LARGE SCALE GENOMIC DNA]</scope>
    <source>
        <strain evidence="4 5">NBRC 110016</strain>
    </source>
</reference>
<keyword evidence="5" id="KW-1185">Reference proteome</keyword>
<keyword evidence="1" id="KW-0805">Transcription regulation</keyword>
<evidence type="ECO:0000313" key="4">
    <source>
        <dbReference type="EMBL" id="GAA5509120.1"/>
    </source>
</evidence>